<dbReference type="Gene3D" id="3.90.1310.10">
    <property type="entry name" value="Penicillin-binding protein 2a (Domain 2)"/>
    <property type="match status" value="1"/>
</dbReference>
<evidence type="ECO:0000256" key="6">
    <source>
        <dbReference type="ARBA" id="ARBA00022729"/>
    </source>
</evidence>
<comment type="similarity">
    <text evidence="4">Belongs to the class-D beta-lactamase family.</text>
</comment>
<evidence type="ECO:0000256" key="10">
    <source>
        <dbReference type="SAM" id="MobiDB-lite"/>
    </source>
</evidence>
<evidence type="ECO:0000256" key="9">
    <source>
        <dbReference type="ARBA" id="ARBA00023251"/>
    </source>
</evidence>
<feature type="region of interest" description="Disordered" evidence="10">
    <location>
        <begin position="345"/>
        <end position="419"/>
    </location>
</feature>
<comment type="caution">
    <text evidence="13">The sequence shown here is derived from an EMBL/GenBank/DDBJ whole genome shotgun (WGS) entry which is preliminary data.</text>
</comment>
<feature type="domain" description="Penicillin-binding protein transpeptidase" evidence="11">
    <location>
        <begin position="460"/>
        <end position="740"/>
    </location>
</feature>
<evidence type="ECO:0000259" key="12">
    <source>
        <dbReference type="Pfam" id="PF03717"/>
    </source>
</evidence>
<comment type="similarity">
    <text evidence="3">Belongs to the transpeptidase family.</text>
</comment>
<name>A0A2J8B225_9FIRM</name>
<evidence type="ECO:0000256" key="3">
    <source>
        <dbReference type="ARBA" id="ARBA00007171"/>
    </source>
</evidence>
<dbReference type="GO" id="GO:0071555">
    <property type="term" value="P:cell wall organization"/>
    <property type="evidence" value="ECO:0007669"/>
    <property type="project" value="TreeGrafter"/>
</dbReference>
<dbReference type="Gene3D" id="3.40.710.10">
    <property type="entry name" value="DD-peptidase/beta-lactamase superfamily"/>
    <property type="match status" value="2"/>
</dbReference>
<dbReference type="GO" id="GO:0046677">
    <property type="term" value="P:response to antibiotic"/>
    <property type="evidence" value="ECO:0007669"/>
    <property type="project" value="UniProtKB-KW"/>
</dbReference>
<keyword evidence="8" id="KW-0472">Membrane</keyword>
<evidence type="ECO:0000256" key="1">
    <source>
        <dbReference type="ARBA" id="ARBA00001526"/>
    </source>
</evidence>
<proteinExistence type="inferred from homology"/>
<feature type="domain" description="Penicillin-binding protein dimerisation" evidence="12">
    <location>
        <begin position="55"/>
        <end position="210"/>
    </location>
</feature>
<dbReference type="EC" id="3.5.2.6" evidence="5"/>
<dbReference type="PANTHER" id="PTHR30627">
    <property type="entry name" value="PEPTIDOGLYCAN D,D-TRANSPEPTIDASE"/>
    <property type="match status" value="1"/>
</dbReference>
<dbReference type="InterPro" id="IPR005311">
    <property type="entry name" value="PBP_dimer"/>
</dbReference>
<feature type="compositionally biased region" description="Basic and acidic residues" evidence="10">
    <location>
        <begin position="355"/>
        <end position="372"/>
    </location>
</feature>
<protein>
    <recommendedName>
        <fullName evidence="5">beta-lactamase</fullName>
        <ecNumber evidence="5">3.5.2.6</ecNumber>
    </recommendedName>
</protein>
<evidence type="ECO:0000256" key="7">
    <source>
        <dbReference type="ARBA" id="ARBA00022801"/>
    </source>
</evidence>
<dbReference type="Pfam" id="PF03717">
    <property type="entry name" value="PBP_dimer"/>
    <property type="match status" value="1"/>
</dbReference>
<evidence type="ECO:0000256" key="4">
    <source>
        <dbReference type="ARBA" id="ARBA00007898"/>
    </source>
</evidence>
<dbReference type="PANTHER" id="PTHR30627:SF6">
    <property type="entry name" value="BETA-LACTAMASE YBXI-RELATED"/>
    <property type="match status" value="1"/>
</dbReference>
<dbReference type="InterPro" id="IPR012338">
    <property type="entry name" value="Beta-lactam/transpept-like"/>
</dbReference>
<dbReference type="Pfam" id="PF00905">
    <property type="entry name" value="Transpeptidase"/>
    <property type="match status" value="1"/>
</dbReference>
<evidence type="ECO:0000256" key="8">
    <source>
        <dbReference type="ARBA" id="ARBA00023136"/>
    </source>
</evidence>
<dbReference type="InterPro" id="IPR036138">
    <property type="entry name" value="PBP_dimer_sf"/>
</dbReference>
<dbReference type="EMBL" id="NBZD01000002">
    <property type="protein sequence ID" value="PNH18796.1"/>
    <property type="molecule type" value="Genomic_DNA"/>
</dbReference>
<dbReference type="GO" id="GO:0005886">
    <property type="term" value="C:plasma membrane"/>
    <property type="evidence" value="ECO:0007669"/>
    <property type="project" value="TreeGrafter"/>
</dbReference>
<sequence length="947" mass="104936">MSNKISRSAIGMLSVVLVLCLFAVVLIGELFSIQIVQGTHYKKLAGANHFTKRQTYPERGKIEDTNGETLALTTYVYTIGITPATVRSNKAKDPPKREAIIDAFSKFLKLERSEVTRCFAKKDVTYVVLKKNISKEEYDPFAAYLNENRINGVAVDALPRRFYPKKDVASQVIGFAGLNERSLVGINGVEAYYNKILSGTPGYTYGEVDHYFGGQLPYTTPTETKPIPGSNLVLNIDSKLQREIQKIVTRYSNLFEAIDGATGLVMDTKTGAVLAMAQDVSYDLNHPYQTPRGYEVGARAVKKERIVSHGYDLAELEKGINKQIEQLKKEEEDRKKEVEAARLDAAKEAAAAAEAQKKQTADRDEDAPKTNERNVSSSADFAPPTNPSDRPNMANPSGTAKAANSVKPSKPVVHKQKFGPTTPHKFLGLLYKNFATWNLIEELKEPNPNYKGWSPLTDKYDMNFLNSHVWANLNVSSTYEPGSTMKSFTVATALEEHAFKLGEMFSDAPIWIRGFGEYAIHCHAFPDNHAYETVEQAYGNSCNPVMVQLAERVGIEKFYNYIHALGFYGTTGVDLPAEATGLLHNNPNVVDLAPMSFGESNTVTPLAVATAYTALGNEGVMMKPQVAKYLTDVNGKIVRDFAPCPVRQVYSKETAKTMLAMMRSAFTKGIVTYANEPGYFPGGKSGTSTKKLLNGDDDDYSVMSVASIFPIDEPRFVVLAIIYGPNSDKTSCAQGMCRDIIRVTGRLRNVAKRYTEADLYQAIQPKEISYANGVKLQSIADYLALKDVEFELAPGMKYSDFFYTMYPLGKQKLNGYPVYYISPNGDPPREEVDVPDFTGKTFEEAAELAYQRRINIRYDGNPLTGVVVGQSVEAKKDGKRQKIRKYEVVELKFGALPGYNPPQIRRVVDPPVTKSNDDGPAVTDPIWTTQRIYSPYGGVPEHNPYGG</sequence>
<reference evidence="14" key="1">
    <citation type="submission" date="2017-04" db="EMBL/GenBank/DDBJ databases">
        <authorList>
            <person name="Bumgarner R.E."/>
            <person name="Fredricks D.N."/>
            <person name="Srinivasan S."/>
        </authorList>
    </citation>
    <scope>NUCLEOTIDE SEQUENCE [LARGE SCALE GENOMIC DNA]</scope>
    <source>
        <strain evidence="14">KA00405</strain>
    </source>
</reference>
<keyword evidence="6" id="KW-0732">Signal</keyword>
<comment type="subcellular location">
    <subcellularLocation>
        <location evidence="2">Membrane</location>
    </subcellularLocation>
</comment>
<evidence type="ECO:0000256" key="5">
    <source>
        <dbReference type="ARBA" id="ARBA00012865"/>
    </source>
</evidence>
<dbReference type="Proteomes" id="UP000236394">
    <property type="component" value="Unassembled WGS sequence"/>
</dbReference>
<keyword evidence="9" id="KW-0046">Antibiotic resistance</keyword>
<dbReference type="InterPro" id="IPR050515">
    <property type="entry name" value="Beta-lactam/transpept"/>
</dbReference>
<organism evidence="13 14">
    <name type="scientific">Mageeibacillus indolicus</name>
    <dbReference type="NCBI Taxonomy" id="884684"/>
    <lineage>
        <taxon>Bacteria</taxon>
        <taxon>Bacillati</taxon>
        <taxon>Bacillota</taxon>
        <taxon>Clostridia</taxon>
        <taxon>Eubacteriales</taxon>
        <taxon>Oscillospiraceae</taxon>
        <taxon>Mageeibacillus</taxon>
    </lineage>
</organism>
<comment type="catalytic activity">
    <reaction evidence="1">
        <text>a beta-lactam + H2O = a substituted beta-amino acid</text>
        <dbReference type="Rhea" id="RHEA:20401"/>
        <dbReference type="ChEBI" id="CHEBI:15377"/>
        <dbReference type="ChEBI" id="CHEBI:35627"/>
        <dbReference type="ChEBI" id="CHEBI:140347"/>
        <dbReference type="EC" id="3.5.2.6"/>
    </reaction>
</comment>
<dbReference type="SUPFAM" id="SSF56601">
    <property type="entry name" value="beta-lactamase/transpeptidase-like"/>
    <property type="match status" value="2"/>
</dbReference>
<evidence type="ECO:0000256" key="2">
    <source>
        <dbReference type="ARBA" id="ARBA00004370"/>
    </source>
</evidence>
<evidence type="ECO:0000313" key="13">
    <source>
        <dbReference type="EMBL" id="PNH18796.1"/>
    </source>
</evidence>
<dbReference type="AlphaFoldDB" id="A0A2J8B225"/>
<dbReference type="InterPro" id="IPR001460">
    <property type="entry name" value="PCN-bd_Tpept"/>
</dbReference>
<evidence type="ECO:0000259" key="11">
    <source>
        <dbReference type="Pfam" id="PF00905"/>
    </source>
</evidence>
<dbReference type="GO" id="GO:0008800">
    <property type="term" value="F:beta-lactamase activity"/>
    <property type="evidence" value="ECO:0007669"/>
    <property type="project" value="UniProtKB-EC"/>
</dbReference>
<accession>A0A2J8B225</accession>
<evidence type="ECO:0000313" key="14">
    <source>
        <dbReference type="Proteomes" id="UP000236394"/>
    </source>
</evidence>
<gene>
    <name evidence="13" type="ORF">B7R76_04385</name>
</gene>
<dbReference type="SUPFAM" id="SSF56519">
    <property type="entry name" value="Penicillin binding protein dimerisation domain"/>
    <property type="match status" value="1"/>
</dbReference>
<keyword evidence="7" id="KW-0378">Hydrolase</keyword>
<dbReference type="RefSeq" id="WP_102892471.1">
    <property type="nucleotide sequence ID" value="NZ_NBZD01000002.1"/>
</dbReference>
<dbReference type="GO" id="GO:0008658">
    <property type="term" value="F:penicillin binding"/>
    <property type="evidence" value="ECO:0007669"/>
    <property type="project" value="InterPro"/>
</dbReference>